<dbReference type="RefSeq" id="WP_136132242.1">
    <property type="nucleotide sequence ID" value="NZ_PDKR01000001.1"/>
</dbReference>
<dbReference type="GO" id="GO:0009055">
    <property type="term" value="F:electron transfer activity"/>
    <property type="evidence" value="ECO:0007669"/>
    <property type="project" value="InterPro"/>
</dbReference>
<feature type="domain" description="4Fe-4S ferredoxin-type" evidence="5">
    <location>
        <begin position="25"/>
        <end position="54"/>
    </location>
</feature>
<dbReference type="PROSITE" id="PS00198">
    <property type="entry name" value="4FE4S_FER_1"/>
    <property type="match status" value="2"/>
</dbReference>
<dbReference type="EMBL" id="PDKR01000001">
    <property type="protein sequence ID" value="PPI88815.1"/>
    <property type="molecule type" value="Genomic_DNA"/>
</dbReference>
<keyword evidence="4" id="KW-0411">Iron-sulfur</keyword>
<dbReference type="InterPro" id="IPR050572">
    <property type="entry name" value="Fe-S_Ferredoxin"/>
</dbReference>
<dbReference type="InterPro" id="IPR017900">
    <property type="entry name" value="4Fe4S_Fe_S_CS"/>
</dbReference>
<organism evidence="6 7">
    <name type="scientific">Candidatus Pantoea edessiphila</name>
    <dbReference type="NCBI Taxonomy" id="2044610"/>
    <lineage>
        <taxon>Bacteria</taxon>
        <taxon>Pseudomonadati</taxon>
        <taxon>Pseudomonadota</taxon>
        <taxon>Gammaproteobacteria</taxon>
        <taxon>Enterobacterales</taxon>
        <taxon>Erwiniaceae</taxon>
        <taxon>Pantoea</taxon>
    </lineage>
</organism>
<dbReference type="Gene3D" id="3.30.70.20">
    <property type="match status" value="1"/>
</dbReference>
<sequence length="110" mass="12402">MLEIAKMLNIEPKLIRHSNKIILKKIAYIEENKCIGCNKCVKTCPAGAIVGAVRNIHTVISNYCTCCNLCIDYCPVNCIKLISVNITINHIEWDVDHIPIKLDLICNCNF</sequence>
<dbReference type="PANTHER" id="PTHR43687">
    <property type="entry name" value="ADENYLYLSULFATE REDUCTASE, BETA SUBUNIT"/>
    <property type="match status" value="1"/>
</dbReference>
<evidence type="ECO:0000313" key="7">
    <source>
        <dbReference type="Proteomes" id="UP000295937"/>
    </source>
</evidence>
<comment type="caution">
    <text evidence="6">The sequence shown here is derived from an EMBL/GenBank/DDBJ whole genome shotgun (WGS) entry which is preliminary data.</text>
</comment>
<evidence type="ECO:0000256" key="3">
    <source>
        <dbReference type="ARBA" id="ARBA00023004"/>
    </source>
</evidence>
<dbReference type="Proteomes" id="UP000295937">
    <property type="component" value="Unassembled WGS sequence"/>
</dbReference>
<dbReference type="OrthoDB" id="9789936at2"/>
<dbReference type="SUPFAM" id="SSF54862">
    <property type="entry name" value="4Fe-4S ferredoxins"/>
    <property type="match status" value="1"/>
</dbReference>
<evidence type="ECO:0000259" key="5">
    <source>
        <dbReference type="PROSITE" id="PS51379"/>
    </source>
</evidence>
<gene>
    <name evidence="6" type="ORF">CRV09_00690</name>
</gene>
<dbReference type="GO" id="GO:0051539">
    <property type="term" value="F:4 iron, 4 sulfur cluster binding"/>
    <property type="evidence" value="ECO:0007669"/>
    <property type="project" value="UniProtKB-KW"/>
</dbReference>
<keyword evidence="2" id="KW-0479">Metal-binding</keyword>
<dbReference type="AlphaFoldDB" id="A0A2P5T2J8"/>
<dbReference type="InterPro" id="IPR017896">
    <property type="entry name" value="4Fe4S_Fe-S-bd"/>
</dbReference>
<evidence type="ECO:0000313" key="6">
    <source>
        <dbReference type="EMBL" id="PPI88815.1"/>
    </source>
</evidence>
<evidence type="ECO:0000256" key="1">
    <source>
        <dbReference type="ARBA" id="ARBA00022485"/>
    </source>
</evidence>
<dbReference type="InterPro" id="IPR010207">
    <property type="entry name" value="Elect_transpt_cplx_RnfB/RsxB"/>
</dbReference>
<feature type="domain" description="4Fe-4S ferredoxin-type" evidence="5">
    <location>
        <begin position="55"/>
        <end position="84"/>
    </location>
</feature>
<evidence type="ECO:0000256" key="2">
    <source>
        <dbReference type="ARBA" id="ARBA00022723"/>
    </source>
</evidence>
<keyword evidence="1" id="KW-0004">4Fe-4S</keyword>
<dbReference type="NCBIfam" id="TIGR01944">
    <property type="entry name" value="rnfB"/>
    <property type="match status" value="1"/>
</dbReference>
<name>A0A2P5T2J8_9GAMM</name>
<dbReference type="Pfam" id="PF14697">
    <property type="entry name" value="Fer4_21"/>
    <property type="match status" value="1"/>
</dbReference>
<accession>A0A2P5T2J8</accession>
<reference evidence="6 7" key="1">
    <citation type="journal article" date="2018" name="Genome Biol. Evol.">
        <title>Cladogenesis and Genomic Streamlining in Extracellular Endosymbionts of Tropical Stink Bugs.</title>
        <authorList>
            <person name="Otero-Bravo A."/>
            <person name="Goffredi S."/>
            <person name="Sabree Z.L."/>
        </authorList>
    </citation>
    <scope>NUCLEOTIDE SEQUENCE [LARGE SCALE GENOMIC DNA]</scope>
    <source>
        <strain evidence="6 7">SoEO</strain>
    </source>
</reference>
<dbReference type="PROSITE" id="PS51379">
    <property type="entry name" value="4FE4S_FER_2"/>
    <property type="match status" value="2"/>
</dbReference>
<proteinExistence type="predicted"/>
<protein>
    <recommendedName>
        <fullName evidence="5">4Fe-4S ferredoxin-type domain-containing protein</fullName>
    </recommendedName>
</protein>
<dbReference type="GO" id="GO:0046872">
    <property type="term" value="F:metal ion binding"/>
    <property type="evidence" value="ECO:0007669"/>
    <property type="project" value="UniProtKB-KW"/>
</dbReference>
<dbReference type="PANTHER" id="PTHR43687:SF1">
    <property type="entry name" value="FERREDOXIN III"/>
    <property type="match status" value="1"/>
</dbReference>
<keyword evidence="3" id="KW-0408">Iron</keyword>
<evidence type="ECO:0000256" key="4">
    <source>
        <dbReference type="ARBA" id="ARBA00023014"/>
    </source>
</evidence>